<dbReference type="Pfam" id="PF01823">
    <property type="entry name" value="MACPF"/>
    <property type="match status" value="1"/>
</dbReference>
<feature type="chain" id="PRO_5029563971" description="MACPF domain-containing protein" evidence="1">
    <location>
        <begin position="19"/>
        <end position="571"/>
    </location>
</feature>
<evidence type="ECO:0000313" key="3">
    <source>
        <dbReference type="EnsemblMetazoa" id="CLYHEMP003982.1"/>
    </source>
</evidence>
<feature type="domain" description="MACPF" evidence="2">
    <location>
        <begin position="11"/>
        <end position="345"/>
    </location>
</feature>
<reference evidence="3" key="1">
    <citation type="submission" date="2021-01" db="UniProtKB">
        <authorList>
            <consortium name="EnsemblMetazoa"/>
        </authorList>
    </citation>
    <scope>IDENTIFICATION</scope>
</reference>
<dbReference type="RefSeq" id="XP_066923044.1">
    <property type="nucleotide sequence ID" value="XM_067066943.1"/>
</dbReference>
<dbReference type="OrthoDB" id="10071520at2759"/>
<evidence type="ECO:0000256" key="1">
    <source>
        <dbReference type="SAM" id="SignalP"/>
    </source>
</evidence>
<accession>A0A7M5WJA1</accession>
<dbReference type="GeneID" id="136810393"/>
<dbReference type="InterPro" id="IPR020864">
    <property type="entry name" value="MACPF"/>
</dbReference>
<feature type="signal peptide" evidence="1">
    <location>
        <begin position="1"/>
        <end position="18"/>
    </location>
</feature>
<proteinExistence type="predicted"/>
<name>A0A7M5WJA1_9CNID</name>
<evidence type="ECO:0000313" key="4">
    <source>
        <dbReference type="Proteomes" id="UP000594262"/>
    </source>
</evidence>
<organism evidence="3 4">
    <name type="scientific">Clytia hemisphaerica</name>
    <dbReference type="NCBI Taxonomy" id="252671"/>
    <lineage>
        <taxon>Eukaryota</taxon>
        <taxon>Metazoa</taxon>
        <taxon>Cnidaria</taxon>
        <taxon>Hydrozoa</taxon>
        <taxon>Hydroidolina</taxon>
        <taxon>Leptothecata</taxon>
        <taxon>Obeliida</taxon>
        <taxon>Clytiidae</taxon>
        <taxon>Clytia</taxon>
    </lineage>
</organism>
<dbReference type="PROSITE" id="PS51412">
    <property type="entry name" value="MACPF_2"/>
    <property type="match status" value="1"/>
</dbReference>
<keyword evidence="4" id="KW-1185">Reference proteome</keyword>
<dbReference type="EnsemblMetazoa" id="CLYHEMT003982.1">
    <property type="protein sequence ID" value="CLYHEMP003982.1"/>
    <property type="gene ID" value="CLYHEMG003982"/>
</dbReference>
<keyword evidence="1" id="KW-0732">Signal</keyword>
<sequence length="571" mass="64087">MKMISLSILLLVQQCVYGTIEFDNMESGLVGYNLLLGDPLKTTADPGMKNQIFEKTGVDGKETLTTYSLNNCFQTMSVKSYTTTHALYKALESQSKSGNDLQMGYETDVAAGIPGLSVSSTIPPAFTHAWLESETMKGAGASFSHDHSMMSLSWGVCLLYEMRFSSYDVNAFTYTFTLALGELHDASSQSSTSQKAAFEKFIGDYGTHYMSESQLGAFFAQKTTYSGTVRKQVSFDALQACSAKKAADIFGISMGSDEADCSAEAQAQIDSFSQDDVQQTTITKGSRPTDIYDWAKQDFTPTPLKYYFSPIVNLFQDNFIEYRNIKNINNEAVNSTAIRMWFIPLYDDYCHTAGLECKNPSGCGYDDTCPISSICESGSVYECQSWTNWACWSCGGTPRERRKRYCDGCSDGEEFRVPSDTSRCCDVKHKVSVRVSCTDNDDPGDTFEVYGSISISIGSRTANQKKKVFTIARENERAMKKGSWWYGDTYEIYFDEGFDFLTNKGLNTFKLHEYMKESDKGSGDGDDMLGNFNGFERDPIDYTDYVWDSFRGEFYPQYQAYCQTKIKFYKV</sequence>
<dbReference type="AlphaFoldDB" id="A0A7M5WJA1"/>
<evidence type="ECO:0000259" key="2">
    <source>
        <dbReference type="PROSITE" id="PS51412"/>
    </source>
</evidence>
<protein>
    <recommendedName>
        <fullName evidence="2">MACPF domain-containing protein</fullName>
    </recommendedName>
</protein>
<dbReference type="Proteomes" id="UP000594262">
    <property type="component" value="Unplaced"/>
</dbReference>